<dbReference type="Pfam" id="PF00673">
    <property type="entry name" value="Ribosomal_L5_C"/>
    <property type="match status" value="1"/>
</dbReference>
<gene>
    <name evidence="6" type="ORF">IWZ03DRAFT_302166</name>
</gene>
<sequence length="352" mass="39382">MALRDLGARLGSVFRADLRPCLRAANPSIRRFQSSQAVADPAADLEHDAFYSAPQPDQELVSKWNPADRIVKGRGRQLPSSRYKFRPPKYYRGRLHPIQPPPASDPGSREFIPGPFALPRLEQTYESTVAPDFMAMAYQHLPPGFEKPAKGPRLRPWEGDSPYLKNRPLKGPRGGSALRLLRKPINFRYIPKLEKISVHAMVPEAQTDSAYLHVGGMIMQAITGKKPETRRARKSVMQWGLRKGRWVALTVDLTGEQMYHFLNKVIDLVLPKIRDFPGFSKTTGDGSGNISFGFGPNVTAMFPEVEVNYDMYPAKMIPGMHIHINTTGRTDREGKILAGALGIPLVHLPDKK</sequence>
<dbReference type="GO" id="GO:0005840">
    <property type="term" value="C:ribosome"/>
    <property type="evidence" value="ECO:0007669"/>
    <property type="project" value="UniProtKB-KW"/>
</dbReference>
<protein>
    <submittedName>
        <fullName evidence="6">Ribosomal protein L5 domain-containing protein</fullName>
    </submittedName>
</protein>
<feature type="domain" description="Large ribosomal subunit protein uL5 C-terminal" evidence="5">
    <location>
        <begin position="247"/>
        <end position="344"/>
    </location>
</feature>
<name>A0ABR1L3J5_9PEZI</name>
<dbReference type="PANTHER" id="PTHR11994">
    <property type="entry name" value="60S RIBOSOMAL PROTEIN L11-RELATED"/>
    <property type="match status" value="1"/>
</dbReference>
<proteinExistence type="inferred from homology"/>
<dbReference type="Proteomes" id="UP001363622">
    <property type="component" value="Unassembled WGS sequence"/>
</dbReference>
<dbReference type="InterPro" id="IPR002132">
    <property type="entry name" value="Ribosomal_uL5"/>
</dbReference>
<evidence type="ECO:0000259" key="4">
    <source>
        <dbReference type="Pfam" id="PF00281"/>
    </source>
</evidence>
<comment type="similarity">
    <text evidence="1">Belongs to the universal ribosomal protein uL5 family.</text>
</comment>
<keyword evidence="2 6" id="KW-0689">Ribosomal protein</keyword>
<evidence type="ECO:0000313" key="6">
    <source>
        <dbReference type="EMBL" id="KAK7524113.1"/>
    </source>
</evidence>
<dbReference type="InterPro" id="IPR031309">
    <property type="entry name" value="Ribosomal_uL5_C"/>
</dbReference>
<comment type="caution">
    <text evidence="6">The sequence shown here is derived from an EMBL/GenBank/DDBJ whole genome shotgun (WGS) entry which is preliminary data.</text>
</comment>
<evidence type="ECO:0000313" key="7">
    <source>
        <dbReference type="Proteomes" id="UP001363622"/>
    </source>
</evidence>
<accession>A0ABR1L3J5</accession>
<evidence type="ECO:0000256" key="2">
    <source>
        <dbReference type="ARBA" id="ARBA00022980"/>
    </source>
</evidence>
<evidence type="ECO:0000259" key="5">
    <source>
        <dbReference type="Pfam" id="PF00673"/>
    </source>
</evidence>
<dbReference type="SUPFAM" id="SSF55282">
    <property type="entry name" value="RL5-like"/>
    <property type="match status" value="1"/>
</dbReference>
<dbReference type="Pfam" id="PF00281">
    <property type="entry name" value="Ribosomal_L5"/>
    <property type="match status" value="1"/>
</dbReference>
<keyword evidence="3" id="KW-0687">Ribonucleoprotein</keyword>
<keyword evidence="7" id="KW-1185">Reference proteome</keyword>
<reference evidence="6 7" key="1">
    <citation type="submission" date="2024-04" db="EMBL/GenBank/DDBJ databases">
        <title>Phyllosticta paracitricarpa is synonymous to the EU quarantine fungus P. citricarpa based on phylogenomic analyses.</title>
        <authorList>
            <consortium name="Lawrence Berkeley National Laboratory"/>
            <person name="Van Ingen-Buijs V.A."/>
            <person name="Van Westerhoven A.C."/>
            <person name="Haridas S."/>
            <person name="Skiadas P."/>
            <person name="Martin F."/>
            <person name="Groenewald J.Z."/>
            <person name="Crous P.W."/>
            <person name="Seidl M.F."/>
        </authorList>
    </citation>
    <scope>NUCLEOTIDE SEQUENCE [LARGE SCALE GENOMIC DNA]</scope>
    <source>
        <strain evidence="6 7">CBS 123371</strain>
    </source>
</reference>
<dbReference type="EMBL" id="JBBPHU010000001">
    <property type="protein sequence ID" value="KAK7524113.1"/>
    <property type="molecule type" value="Genomic_DNA"/>
</dbReference>
<evidence type="ECO:0000256" key="1">
    <source>
        <dbReference type="ARBA" id="ARBA00008553"/>
    </source>
</evidence>
<feature type="domain" description="Large ribosomal subunit protein uL5 N-terminal" evidence="4">
    <location>
        <begin position="190"/>
        <end position="242"/>
    </location>
</feature>
<dbReference type="InterPro" id="IPR031310">
    <property type="entry name" value="Ribosomal_uL5_N"/>
</dbReference>
<dbReference type="InterPro" id="IPR022803">
    <property type="entry name" value="Ribosomal_uL5_dom_sf"/>
</dbReference>
<organism evidence="6 7">
    <name type="scientific">Phyllosticta citriasiana</name>
    <dbReference type="NCBI Taxonomy" id="595635"/>
    <lineage>
        <taxon>Eukaryota</taxon>
        <taxon>Fungi</taxon>
        <taxon>Dikarya</taxon>
        <taxon>Ascomycota</taxon>
        <taxon>Pezizomycotina</taxon>
        <taxon>Dothideomycetes</taxon>
        <taxon>Dothideomycetes incertae sedis</taxon>
        <taxon>Botryosphaeriales</taxon>
        <taxon>Phyllostictaceae</taxon>
        <taxon>Phyllosticta</taxon>
    </lineage>
</organism>
<dbReference type="Gene3D" id="3.30.1440.10">
    <property type="match status" value="1"/>
</dbReference>
<evidence type="ECO:0000256" key="3">
    <source>
        <dbReference type="ARBA" id="ARBA00023274"/>
    </source>
</evidence>